<evidence type="ECO:0000256" key="5">
    <source>
        <dbReference type="SAM" id="Coils"/>
    </source>
</evidence>
<dbReference type="RefSeq" id="WP_146040611.1">
    <property type="nucleotide sequence ID" value="NZ_AP025564.1"/>
</dbReference>
<dbReference type="InterPro" id="IPR055342">
    <property type="entry name" value="MreC_beta-barrel_core"/>
</dbReference>
<reference evidence="8 9" key="1">
    <citation type="submission" date="2022-01" db="EMBL/GenBank/DDBJ databases">
        <title>Novel bile acid biosynthetic pathways are enriched in the microbiome of centenarians.</title>
        <authorList>
            <person name="Sato Y."/>
            <person name="Atarashi K."/>
            <person name="Plichta R.D."/>
            <person name="Arai Y."/>
            <person name="Sasajima S."/>
            <person name="Kearney M.S."/>
            <person name="Suda W."/>
            <person name="Takeshita K."/>
            <person name="Sasaki T."/>
            <person name="Okamoto S."/>
            <person name="Skelly N.A."/>
            <person name="Okamura Y."/>
            <person name="Vlamakis H."/>
            <person name="Li Y."/>
            <person name="Tanoue T."/>
            <person name="Takei H."/>
            <person name="Nittono H."/>
            <person name="Narushima S."/>
            <person name="Irie J."/>
            <person name="Itoh H."/>
            <person name="Moriya K."/>
            <person name="Sugiura Y."/>
            <person name="Suematsu M."/>
            <person name="Moritoki N."/>
            <person name="Shibata S."/>
            <person name="Littman R.D."/>
            <person name="Fischbach A.M."/>
            <person name="Uwamino Y."/>
            <person name="Inoue T."/>
            <person name="Honda A."/>
            <person name="Hattori M."/>
            <person name="Murai T."/>
            <person name="Xavier J.R."/>
            <person name="Hirose N."/>
            <person name="Honda K."/>
        </authorList>
    </citation>
    <scope>NUCLEOTIDE SEQUENCE [LARGE SCALE GENOMIC DNA]</scope>
    <source>
        <strain evidence="8 9">CE91-St30</strain>
    </source>
</reference>
<evidence type="ECO:0000256" key="3">
    <source>
        <dbReference type="ARBA" id="ARBA00022960"/>
    </source>
</evidence>
<organism evidence="8 9">
    <name type="scientific">Raoultibacter timonensis</name>
    <dbReference type="NCBI Taxonomy" id="1907662"/>
    <lineage>
        <taxon>Bacteria</taxon>
        <taxon>Bacillati</taxon>
        <taxon>Actinomycetota</taxon>
        <taxon>Coriobacteriia</taxon>
        <taxon>Eggerthellales</taxon>
        <taxon>Eggerthellaceae</taxon>
        <taxon>Raoultibacter</taxon>
    </lineage>
</organism>
<feature type="coiled-coil region" evidence="5">
    <location>
        <begin position="76"/>
        <end position="103"/>
    </location>
</feature>
<dbReference type="EMBL" id="AP025564">
    <property type="protein sequence ID" value="BDE96048.1"/>
    <property type="molecule type" value="Genomic_DNA"/>
</dbReference>
<dbReference type="PROSITE" id="PS51257">
    <property type="entry name" value="PROKAR_LIPOPROTEIN"/>
    <property type="match status" value="1"/>
</dbReference>
<feature type="compositionally biased region" description="Low complexity" evidence="6">
    <location>
        <begin position="513"/>
        <end position="543"/>
    </location>
</feature>
<comment type="similarity">
    <text evidence="1">Belongs to the MreC family.</text>
</comment>
<dbReference type="PANTHER" id="PTHR34138:SF1">
    <property type="entry name" value="CELL SHAPE-DETERMINING PROTEIN MREC"/>
    <property type="match status" value="1"/>
</dbReference>
<dbReference type="Proteomes" id="UP001320544">
    <property type="component" value="Chromosome"/>
</dbReference>
<evidence type="ECO:0000256" key="2">
    <source>
        <dbReference type="ARBA" id="ARBA00013855"/>
    </source>
</evidence>
<feature type="region of interest" description="Disordered" evidence="6">
    <location>
        <begin position="503"/>
        <end position="571"/>
    </location>
</feature>
<dbReference type="InterPro" id="IPR042175">
    <property type="entry name" value="Cell/Rod_MreC_2"/>
</dbReference>
<evidence type="ECO:0000256" key="4">
    <source>
        <dbReference type="ARBA" id="ARBA00032089"/>
    </source>
</evidence>
<evidence type="ECO:0000313" key="8">
    <source>
        <dbReference type="EMBL" id="BDE96048.1"/>
    </source>
</evidence>
<keyword evidence="3" id="KW-0133">Cell shape</keyword>
<proteinExistence type="inferred from homology"/>
<feature type="domain" description="Rod shape-determining protein MreC beta-barrel core" evidence="7">
    <location>
        <begin position="350"/>
        <end position="495"/>
    </location>
</feature>
<dbReference type="InterPro" id="IPR007221">
    <property type="entry name" value="MreC"/>
</dbReference>
<dbReference type="NCBIfam" id="TIGR00219">
    <property type="entry name" value="mreC"/>
    <property type="match status" value="2"/>
</dbReference>
<feature type="region of interest" description="Disordered" evidence="6">
    <location>
        <begin position="279"/>
        <end position="306"/>
    </location>
</feature>
<feature type="domain" description="Rod shape-determining protein MreC beta-barrel core" evidence="7">
    <location>
        <begin position="129"/>
        <end position="274"/>
    </location>
</feature>
<protein>
    <recommendedName>
        <fullName evidence="2">Cell shape-determining protein MreC</fullName>
    </recommendedName>
    <alternativeName>
        <fullName evidence="4">Cell shape protein MreC</fullName>
    </alternativeName>
</protein>
<dbReference type="InterPro" id="IPR042177">
    <property type="entry name" value="Cell/Rod_1"/>
</dbReference>
<dbReference type="PANTHER" id="PTHR34138">
    <property type="entry name" value="CELL SHAPE-DETERMINING PROTEIN MREC"/>
    <property type="match status" value="1"/>
</dbReference>
<evidence type="ECO:0000256" key="6">
    <source>
        <dbReference type="SAM" id="MobiDB-lite"/>
    </source>
</evidence>
<dbReference type="Gene3D" id="2.40.10.340">
    <property type="entry name" value="Rod shape-determining protein MreC, domain 1"/>
    <property type="match status" value="2"/>
</dbReference>
<feature type="compositionally biased region" description="Low complexity" evidence="6">
    <location>
        <begin position="279"/>
        <end position="296"/>
    </location>
</feature>
<sequence length="571" mass="58317">MALNQQRKPLSIGGPVLLIVLLVLSLACMAVYARENGKGPLHSVQNAVSGIAAPFKFVGSFGGSLIGSAGTAIADATASESARESLREQNRQLADRISQLESYTQTDQALQEALGLTDAYGFDSVAGRVVGRSTDSWNRIVTVDRGSDSGAASGLPVMGQSGLVGTIVSTTPTTAEVRLVQDAQSSVSAMVQSSRVEGVVRGSLEGVLYFEDMASDAEVGEGDVIITSGLGGSSSRGLIIGTVTKVEKNASGSIVRAVVAPNGEIGSMQDVRIVLGERAAGSEAGSSGEQEQSSEGGDSDPSTLSGLKAQNQQLRERVSRLEEYMQESERLQVLANMREAYGFESLGARVIGRSPDSWNRTITIDKGSDDGLRSGLPVMGQSGLVGMIVSTTPATADVRLVKDAQSGVSATARSSRVDGIVRGSVEGVLYFEDMAADATVEEGDVVITSGLGGSYFKGLIIGTVTKVEKNASGSTVRAVVAPNGDRGLLQEVLVVLDMTSEGAASSTFRDPNASASGSAASDTGSAKPDDSNAGSNDGASGDAGDSGDDGDDAGGADPSSTDPEGDASHES</sequence>
<gene>
    <name evidence="8" type="ORF">CE91St30_13810</name>
</gene>
<accession>A0ABM7WID1</accession>
<dbReference type="Gene3D" id="2.40.10.350">
    <property type="entry name" value="Rod shape-determining protein MreC, domain 2"/>
    <property type="match status" value="2"/>
</dbReference>
<feature type="compositionally biased region" description="Acidic residues" evidence="6">
    <location>
        <begin position="545"/>
        <end position="554"/>
    </location>
</feature>
<evidence type="ECO:0000259" key="7">
    <source>
        <dbReference type="Pfam" id="PF04085"/>
    </source>
</evidence>
<evidence type="ECO:0000256" key="1">
    <source>
        <dbReference type="ARBA" id="ARBA00009369"/>
    </source>
</evidence>
<evidence type="ECO:0000313" key="9">
    <source>
        <dbReference type="Proteomes" id="UP001320544"/>
    </source>
</evidence>
<keyword evidence="9" id="KW-1185">Reference proteome</keyword>
<name>A0ABM7WID1_9ACTN</name>
<dbReference type="Pfam" id="PF04085">
    <property type="entry name" value="MreC"/>
    <property type="match status" value="2"/>
</dbReference>
<keyword evidence="5" id="KW-0175">Coiled coil</keyword>